<evidence type="ECO:0000313" key="3">
    <source>
        <dbReference type="Proteomes" id="UP001057134"/>
    </source>
</evidence>
<evidence type="ECO:0000259" key="1">
    <source>
        <dbReference type="SMART" id="SM00481"/>
    </source>
</evidence>
<dbReference type="RefSeq" id="WP_249865520.1">
    <property type="nucleotide sequence ID" value="NZ_CP027059.1"/>
</dbReference>
<feature type="domain" description="Polymerase/histidinol phosphatase N-terminal" evidence="1">
    <location>
        <begin position="135"/>
        <end position="197"/>
    </location>
</feature>
<dbReference type="InterPro" id="IPR003141">
    <property type="entry name" value="Pol/His_phosphatase_N"/>
</dbReference>
<dbReference type="InterPro" id="IPR016195">
    <property type="entry name" value="Pol/histidinol_Pase-like"/>
</dbReference>
<name>A0ABY4RQ71_9BACL</name>
<evidence type="ECO:0000313" key="2">
    <source>
        <dbReference type="EMBL" id="UQZ83512.1"/>
    </source>
</evidence>
<protein>
    <recommendedName>
        <fullName evidence="1">Polymerase/histidinol phosphatase N-terminal domain-containing protein</fullName>
    </recommendedName>
</protein>
<dbReference type="SUPFAM" id="SSF89550">
    <property type="entry name" value="PHP domain-like"/>
    <property type="match status" value="1"/>
</dbReference>
<dbReference type="Gene3D" id="3.20.20.140">
    <property type="entry name" value="Metal-dependent hydrolases"/>
    <property type="match status" value="1"/>
</dbReference>
<organism evidence="2 3">
    <name type="scientific">Paenibacillus konkukensis</name>
    <dbReference type="NCBI Taxonomy" id="2020716"/>
    <lineage>
        <taxon>Bacteria</taxon>
        <taxon>Bacillati</taxon>
        <taxon>Bacillota</taxon>
        <taxon>Bacilli</taxon>
        <taxon>Bacillales</taxon>
        <taxon>Paenibacillaceae</taxon>
        <taxon>Paenibacillus</taxon>
    </lineage>
</organism>
<accession>A0ABY4RQ71</accession>
<sequence>MAEHHTEATAGEHTVRRVIQRRIAPGEQGAYIEIPFEMPERAEELTVAYSVESFGEAKAVIDLGVRDAARVRGWSGGARTGFRIGLERATPGYMPGKLAPGAWAVLHNAYRVPEEGCEVTVTVTVSLSAPRWLKGDLHTHSVHSDGKYTLEDNAAIMERLGCDFIAMTDHNTCSQNEAYPRGASVVMIPGMEFTTNYGHSNFLGVADPLDDFRVSDQADVNERLRTARERGARIVLNHPHCEYCPWEWDFDVDYDWVEVWNGPWAERNERALQWWQRQLASGRRLVAVGGSDVHRPDPHVRHAMPCTWVYAETRTAQGILDAAGCGHVCLSFAPDGPFLELRCGPYRTGDAVPAGEREQAGCVALHARGLQAGDLVRWIGEQGLVKEETYAADDGDAAALTLDAAGLKFCRVEVRRYFAEAGRLLVAALTNPIYFD</sequence>
<gene>
    <name evidence="2" type="ORF">SK3146_02699</name>
</gene>
<reference evidence="2" key="1">
    <citation type="submission" date="2018-02" db="EMBL/GenBank/DDBJ databases">
        <authorList>
            <person name="Kim S.-K."/>
            <person name="Jung H.-I."/>
            <person name="Lee S.-W."/>
        </authorList>
    </citation>
    <scope>NUCLEOTIDE SEQUENCE</scope>
    <source>
        <strain evidence="2">SK3146</strain>
    </source>
</reference>
<proteinExistence type="predicted"/>
<keyword evidence="3" id="KW-1185">Reference proteome</keyword>
<dbReference type="Proteomes" id="UP001057134">
    <property type="component" value="Chromosome"/>
</dbReference>
<dbReference type="PANTHER" id="PTHR42924">
    <property type="entry name" value="EXONUCLEASE"/>
    <property type="match status" value="1"/>
</dbReference>
<reference evidence="2" key="2">
    <citation type="journal article" date="2021" name="J Anim Sci Technol">
        <title>Complete genome sequence of Paenibacillus konkukensis sp. nov. SK3146 as a potential probiotic strain.</title>
        <authorList>
            <person name="Jung H.I."/>
            <person name="Park S."/>
            <person name="Niu K.M."/>
            <person name="Lee S.W."/>
            <person name="Kothari D."/>
            <person name="Yi K.J."/>
            <person name="Kim S.K."/>
        </authorList>
    </citation>
    <scope>NUCLEOTIDE SEQUENCE</scope>
    <source>
        <strain evidence="2">SK3146</strain>
    </source>
</reference>
<dbReference type="NCBIfam" id="NF038032">
    <property type="entry name" value="CehA_McbA_metalo"/>
    <property type="match status" value="1"/>
</dbReference>
<dbReference type="PANTHER" id="PTHR42924:SF3">
    <property type="entry name" value="POLYMERASE_HISTIDINOL PHOSPHATASE N-TERMINAL DOMAIN-CONTAINING PROTEIN"/>
    <property type="match status" value="1"/>
</dbReference>
<dbReference type="EMBL" id="CP027059">
    <property type="protein sequence ID" value="UQZ83512.1"/>
    <property type="molecule type" value="Genomic_DNA"/>
</dbReference>
<dbReference type="InterPro" id="IPR052018">
    <property type="entry name" value="PHP_domain"/>
</dbReference>
<dbReference type="SMART" id="SM00481">
    <property type="entry name" value="POLIIIAc"/>
    <property type="match status" value="1"/>
</dbReference>